<dbReference type="InterPro" id="IPR016181">
    <property type="entry name" value="Acyl_CoA_acyltransferase"/>
</dbReference>
<dbReference type="SUPFAM" id="SSF55729">
    <property type="entry name" value="Acyl-CoA N-acyltransferases (Nat)"/>
    <property type="match status" value="1"/>
</dbReference>
<dbReference type="EMBL" id="JAVDVW010000001">
    <property type="protein sequence ID" value="MDR7098867.1"/>
    <property type="molecule type" value="Genomic_DNA"/>
</dbReference>
<keyword evidence="2" id="KW-1185">Reference proteome</keyword>
<evidence type="ECO:0000313" key="1">
    <source>
        <dbReference type="EMBL" id="MDR7098867.1"/>
    </source>
</evidence>
<proteinExistence type="predicted"/>
<dbReference type="RefSeq" id="WP_310052969.1">
    <property type="nucleotide sequence ID" value="NZ_JAVDVW010000001.1"/>
</dbReference>
<comment type="caution">
    <text evidence="1">The sequence shown here is derived from an EMBL/GenBank/DDBJ whole genome shotgun (WGS) entry which is preliminary data.</text>
</comment>
<name>A0ABU1VN21_9GAMM</name>
<reference evidence="1 2" key="1">
    <citation type="submission" date="2023-07" db="EMBL/GenBank/DDBJ databases">
        <title>Sorghum-associated microbial communities from plants grown in Nebraska, USA.</title>
        <authorList>
            <person name="Schachtman D."/>
        </authorList>
    </citation>
    <scope>NUCLEOTIDE SEQUENCE [LARGE SCALE GENOMIC DNA]</scope>
    <source>
        <strain evidence="1 2">BE187</strain>
    </source>
</reference>
<gene>
    <name evidence="1" type="ORF">J2X04_001214</name>
</gene>
<dbReference type="Gene3D" id="3.40.630.30">
    <property type="match status" value="1"/>
</dbReference>
<organism evidence="1 2">
    <name type="scientific">Agrilutibacter niabensis</name>
    <dbReference type="NCBI Taxonomy" id="380628"/>
    <lineage>
        <taxon>Bacteria</taxon>
        <taxon>Pseudomonadati</taxon>
        <taxon>Pseudomonadota</taxon>
        <taxon>Gammaproteobacteria</taxon>
        <taxon>Lysobacterales</taxon>
        <taxon>Lysobacteraceae</taxon>
        <taxon>Agrilutibacter</taxon>
    </lineage>
</organism>
<accession>A0ABU1VN21</accession>
<evidence type="ECO:0008006" key="3">
    <source>
        <dbReference type="Google" id="ProtNLM"/>
    </source>
</evidence>
<evidence type="ECO:0000313" key="2">
    <source>
        <dbReference type="Proteomes" id="UP001267878"/>
    </source>
</evidence>
<dbReference type="Proteomes" id="UP001267878">
    <property type="component" value="Unassembled WGS sequence"/>
</dbReference>
<protein>
    <recommendedName>
        <fullName evidence="3">N-acetyltransferase domain-containing protein</fullName>
    </recommendedName>
</protein>
<sequence length="351" mass="38913">MTAARPPLLYTVHDADPGQVRDTVISIWRGNLGHERCGHEAKYEWFYVGSEGPPPLLQLLRHEPSGDWVGVCAAGQRRMLWRGREIRAGVIVDFAVLPEHRSLGPALTLQQGLITAGARELDLLYGFPNPKAVAVVKRAGLAQLAEIVGYVRVLRHGRYLGRYLPAPLAGILGALIDLAVGARDGFRRLGSRPLRVEWTERADERMDVLWRESDHGTALVMIRDAAYARWRFDRAPFGATRYLFVSNKAGELRAWFATRSESDILRVRDFWSVDAIDGVGRSSIDALLQAARATGHSAVSVEIGAPARCHSGWTSRGFFERRRRPVHGSWSVTSPETVGAELYVTSSDKDG</sequence>